<evidence type="ECO:0000313" key="1">
    <source>
        <dbReference type="EMBL" id="KAJ6678648.1"/>
    </source>
</evidence>
<dbReference type="GO" id="GO:0003689">
    <property type="term" value="F:DNA clamp loader activity"/>
    <property type="evidence" value="ECO:0007669"/>
    <property type="project" value="TreeGrafter"/>
</dbReference>
<comment type="caution">
    <text evidence="1">The sequence shown here is derived from an EMBL/GenBank/DDBJ whole genome shotgun (WGS) entry which is preliminary data.</text>
</comment>
<dbReference type="PANTHER" id="PTHR11669">
    <property type="entry name" value="REPLICATION FACTOR C / DNA POLYMERASE III GAMMA-TAU SUBUNIT"/>
    <property type="match status" value="1"/>
</dbReference>
<evidence type="ECO:0008006" key="3">
    <source>
        <dbReference type="Google" id="ProtNLM"/>
    </source>
</evidence>
<dbReference type="InterPro" id="IPR050238">
    <property type="entry name" value="DNA_Rep/Repair_Clamp_Loader"/>
</dbReference>
<dbReference type="EMBL" id="JAPFFL010000014">
    <property type="protein sequence ID" value="KAJ6678648.1"/>
    <property type="molecule type" value="Genomic_DNA"/>
</dbReference>
<organism evidence="1 2">
    <name type="scientific">Salix viminalis</name>
    <name type="common">Common osier</name>
    <name type="synonym">Basket willow</name>
    <dbReference type="NCBI Taxonomy" id="40686"/>
    <lineage>
        <taxon>Eukaryota</taxon>
        <taxon>Viridiplantae</taxon>
        <taxon>Streptophyta</taxon>
        <taxon>Embryophyta</taxon>
        <taxon>Tracheophyta</taxon>
        <taxon>Spermatophyta</taxon>
        <taxon>Magnoliopsida</taxon>
        <taxon>eudicotyledons</taxon>
        <taxon>Gunneridae</taxon>
        <taxon>Pentapetalae</taxon>
        <taxon>rosids</taxon>
        <taxon>fabids</taxon>
        <taxon>Malpighiales</taxon>
        <taxon>Salicaceae</taxon>
        <taxon>Saliceae</taxon>
        <taxon>Salix</taxon>
    </lineage>
</organism>
<dbReference type="InterPro" id="IPR027417">
    <property type="entry name" value="P-loop_NTPase"/>
</dbReference>
<keyword evidence="2" id="KW-1185">Reference proteome</keyword>
<evidence type="ECO:0000313" key="2">
    <source>
        <dbReference type="Proteomes" id="UP001151529"/>
    </source>
</evidence>
<sequence length="203" mass="23129">MHEDGEIVSSNRMKPASFPHMDSVLLQRNKVNGNKKALKGLVKEISNNYAITTDVSNANFKPDYKVLVPYEVDKAPENIQPLIKWIMDCYTDACKLILCCEDDSDILEIVKNRCKVIKVDAPVTHENLRKAIMALEACKAHNYPFSDDQPIPFGWEEVLVELAIEILIDPSPNKLFSIRGKLKRLLMDFAHPKLILLVMHMLK</sequence>
<dbReference type="PANTHER" id="PTHR11669:SF25">
    <property type="entry name" value="OS02G0704966 PROTEIN"/>
    <property type="match status" value="1"/>
</dbReference>
<dbReference type="GO" id="GO:0006261">
    <property type="term" value="P:DNA-templated DNA replication"/>
    <property type="evidence" value="ECO:0007669"/>
    <property type="project" value="TreeGrafter"/>
</dbReference>
<dbReference type="Proteomes" id="UP001151529">
    <property type="component" value="Chromosome 7"/>
</dbReference>
<dbReference type="GO" id="GO:0006281">
    <property type="term" value="P:DNA repair"/>
    <property type="evidence" value="ECO:0007669"/>
    <property type="project" value="TreeGrafter"/>
</dbReference>
<dbReference type="OrthoDB" id="841678at2759"/>
<accession>A0A9Q0SIV4</accession>
<name>A0A9Q0SIV4_SALVM</name>
<reference evidence="1" key="1">
    <citation type="submission" date="2022-11" db="EMBL/GenBank/DDBJ databases">
        <authorList>
            <person name="Hyden B.L."/>
            <person name="Feng K."/>
            <person name="Yates T."/>
            <person name="Jawdy S."/>
            <person name="Smart L.B."/>
            <person name="Muchero W."/>
        </authorList>
    </citation>
    <scope>NUCLEOTIDE SEQUENCE</scope>
    <source>
        <tissue evidence="1">Shoot tip</tissue>
    </source>
</reference>
<dbReference type="GO" id="GO:0005634">
    <property type="term" value="C:nucleus"/>
    <property type="evidence" value="ECO:0007669"/>
    <property type="project" value="TreeGrafter"/>
</dbReference>
<reference evidence="1" key="2">
    <citation type="journal article" date="2023" name="Int. J. Mol. Sci.">
        <title>De Novo Assembly and Annotation of 11 Diverse Shrub Willow (Salix) Genomes Reveals Novel Gene Organization in Sex-Linked Regions.</title>
        <authorList>
            <person name="Hyden B."/>
            <person name="Feng K."/>
            <person name="Yates T.B."/>
            <person name="Jawdy S."/>
            <person name="Cereghino C."/>
            <person name="Smart L.B."/>
            <person name="Muchero W."/>
        </authorList>
    </citation>
    <scope>NUCLEOTIDE SEQUENCE [LARGE SCALE GENOMIC DNA]</scope>
    <source>
        <tissue evidence="1">Shoot tip</tissue>
    </source>
</reference>
<gene>
    <name evidence="1" type="ORF">OIU85_009151</name>
</gene>
<dbReference type="Gene3D" id="3.40.50.300">
    <property type="entry name" value="P-loop containing nucleotide triphosphate hydrolases"/>
    <property type="match status" value="1"/>
</dbReference>
<dbReference type="SUPFAM" id="SSF52540">
    <property type="entry name" value="P-loop containing nucleoside triphosphate hydrolases"/>
    <property type="match status" value="1"/>
</dbReference>
<protein>
    <recommendedName>
        <fullName evidence="3">Replication factor C C-terminal domain-containing protein</fullName>
    </recommendedName>
</protein>
<dbReference type="Gene3D" id="1.20.272.10">
    <property type="match status" value="1"/>
</dbReference>
<dbReference type="GO" id="GO:0005663">
    <property type="term" value="C:DNA replication factor C complex"/>
    <property type="evidence" value="ECO:0007669"/>
    <property type="project" value="TreeGrafter"/>
</dbReference>
<proteinExistence type="predicted"/>
<dbReference type="AlphaFoldDB" id="A0A9Q0SIV4"/>